<dbReference type="InterPro" id="IPR013762">
    <property type="entry name" value="Integrase-like_cat_sf"/>
</dbReference>
<comment type="caution">
    <text evidence="4">The sequence shown here is derived from an EMBL/GenBank/DDBJ whole genome shotgun (WGS) entry which is preliminary data.</text>
</comment>
<feature type="region of interest" description="Disordered" evidence="2">
    <location>
        <begin position="66"/>
        <end position="85"/>
    </location>
</feature>
<reference evidence="4" key="1">
    <citation type="submission" date="2021-01" db="EMBL/GenBank/DDBJ databases">
        <title>Paracoccus amoyensis sp. nov., isolated from the surface seawater along the coast of Xiamen Island, China.</title>
        <authorList>
            <person name="Lyu L."/>
        </authorList>
    </citation>
    <scope>NUCLEOTIDE SEQUENCE</scope>
    <source>
        <strain evidence="4">MJ17</strain>
    </source>
</reference>
<evidence type="ECO:0000313" key="5">
    <source>
        <dbReference type="Proteomes" id="UP000640485"/>
    </source>
</evidence>
<evidence type="ECO:0000259" key="3">
    <source>
        <dbReference type="Pfam" id="PF00589"/>
    </source>
</evidence>
<proteinExistence type="predicted"/>
<organism evidence="4 5">
    <name type="scientific">Paracoccus caeni</name>
    <dbReference type="NCBI Taxonomy" id="657651"/>
    <lineage>
        <taxon>Bacteria</taxon>
        <taxon>Pseudomonadati</taxon>
        <taxon>Pseudomonadota</taxon>
        <taxon>Alphaproteobacteria</taxon>
        <taxon>Rhodobacterales</taxon>
        <taxon>Paracoccaceae</taxon>
        <taxon>Paracoccus</taxon>
    </lineage>
</organism>
<evidence type="ECO:0000256" key="2">
    <source>
        <dbReference type="SAM" id="MobiDB-lite"/>
    </source>
</evidence>
<evidence type="ECO:0000313" key="4">
    <source>
        <dbReference type="EMBL" id="MBK4215100.1"/>
    </source>
</evidence>
<gene>
    <name evidence="4" type="ORF">JJJ17_04085</name>
</gene>
<dbReference type="InterPro" id="IPR002104">
    <property type="entry name" value="Integrase_catalytic"/>
</dbReference>
<keyword evidence="1" id="KW-0233">DNA recombination</keyword>
<dbReference type="InterPro" id="IPR011010">
    <property type="entry name" value="DNA_brk_join_enz"/>
</dbReference>
<accession>A0A934VYT3</accession>
<dbReference type="Proteomes" id="UP000640485">
    <property type="component" value="Unassembled WGS sequence"/>
</dbReference>
<dbReference type="AlphaFoldDB" id="A0A934VYT3"/>
<evidence type="ECO:0000256" key="1">
    <source>
        <dbReference type="ARBA" id="ARBA00023172"/>
    </source>
</evidence>
<dbReference type="GO" id="GO:0003677">
    <property type="term" value="F:DNA binding"/>
    <property type="evidence" value="ECO:0007669"/>
    <property type="project" value="InterPro"/>
</dbReference>
<name>A0A934VYT3_9RHOB</name>
<sequence>MSNIIADAARDAGLSSWTTHGLRKSRLIAIAESGGTAHAIMTSGGHKTLQEVEEYTRAAEMMRLVSGSEHTRNDVSPIGPDIISG</sequence>
<dbReference type="EMBL" id="JAEPRQ010000001">
    <property type="protein sequence ID" value="MBK4215100.1"/>
    <property type="molecule type" value="Genomic_DNA"/>
</dbReference>
<dbReference type="Pfam" id="PF00589">
    <property type="entry name" value="Phage_integrase"/>
    <property type="match status" value="1"/>
</dbReference>
<protein>
    <submittedName>
        <fullName evidence="4">Tyrosine-type recombinase/integrase</fullName>
    </submittedName>
</protein>
<dbReference type="GO" id="GO:0006310">
    <property type="term" value="P:DNA recombination"/>
    <property type="evidence" value="ECO:0007669"/>
    <property type="project" value="UniProtKB-KW"/>
</dbReference>
<dbReference type="SUPFAM" id="SSF56349">
    <property type="entry name" value="DNA breaking-rejoining enzymes"/>
    <property type="match status" value="1"/>
</dbReference>
<dbReference type="Gene3D" id="1.10.443.10">
    <property type="entry name" value="Intergrase catalytic core"/>
    <property type="match status" value="1"/>
</dbReference>
<feature type="domain" description="Tyr recombinase" evidence="3">
    <location>
        <begin position="3"/>
        <end position="59"/>
    </location>
</feature>
<dbReference type="GO" id="GO:0015074">
    <property type="term" value="P:DNA integration"/>
    <property type="evidence" value="ECO:0007669"/>
    <property type="project" value="InterPro"/>
</dbReference>
<keyword evidence="5" id="KW-1185">Reference proteome</keyword>